<dbReference type="EMBL" id="PKTG01000063">
    <property type="protein sequence ID" value="PLX18445.1"/>
    <property type="molecule type" value="Genomic_DNA"/>
</dbReference>
<evidence type="ECO:0000313" key="2">
    <source>
        <dbReference type="Proteomes" id="UP000234857"/>
    </source>
</evidence>
<comment type="caution">
    <text evidence="1">The sequence shown here is derived from an EMBL/GenBank/DDBJ whole genome shotgun (WGS) entry which is preliminary data.</text>
</comment>
<gene>
    <name evidence="1" type="ORF">C0601_04615</name>
</gene>
<accession>A0A2N5ZID1</accession>
<dbReference type="Proteomes" id="UP000234857">
    <property type="component" value="Unassembled WGS sequence"/>
</dbReference>
<reference evidence="1 2" key="1">
    <citation type="submission" date="2017-11" db="EMBL/GenBank/DDBJ databases">
        <title>Genome-resolved metagenomics identifies genetic mobility, metabolic interactions, and unexpected diversity in perchlorate-reducing communities.</title>
        <authorList>
            <person name="Barnum T.P."/>
            <person name="Figueroa I.A."/>
            <person name="Carlstrom C.I."/>
            <person name="Lucas L.N."/>
            <person name="Engelbrektson A.L."/>
            <person name="Coates J.D."/>
        </authorList>
    </citation>
    <scope>NUCLEOTIDE SEQUENCE [LARGE SCALE GENOMIC DNA]</scope>
    <source>
        <strain evidence="1">BM706</strain>
    </source>
</reference>
<dbReference type="AlphaFoldDB" id="A0A2N5ZID1"/>
<proteinExistence type="predicted"/>
<sequence>MKYELKNVMEELVQKKTDELLGKDTDICSCERCRLDIMALVLNKLPVKYVVSTQGEAYTKLEFLRLQYKVDIITEIIQAMELVKKQPNH</sequence>
<dbReference type="InterPro" id="IPR019657">
    <property type="entry name" value="ComFB"/>
</dbReference>
<evidence type="ECO:0000313" key="1">
    <source>
        <dbReference type="EMBL" id="PLX18445.1"/>
    </source>
</evidence>
<dbReference type="Pfam" id="PF10719">
    <property type="entry name" value="ComFB"/>
    <property type="match status" value="1"/>
</dbReference>
<protein>
    <submittedName>
        <fullName evidence="1">Competence protein ComFB</fullName>
    </submittedName>
</protein>
<name>A0A2N5ZID1_MUIH1</name>
<organism evidence="1 2">
    <name type="scientific">Muiribacterium halophilum</name>
    <dbReference type="NCBI Taxonomy" id="2053465"/>
    <lineage>
        <taxon>Bacteria</taxon>
        <taxon>Candidatus Muiribacteriota</taxon>
        <taxon>Candidatus Muiribacteriia</taxon>
        <taxon>Candidatus Muiribacteriales</taxon>
        <taxon>Candidatus Muiribacteriaceae</taxon>
        <taxon>Candidatus Muiribacterium</taxon>
    </lineage>
</organism>